<organism evidence="6 7">
    <name type="scientific">Streptoalloteichus hindustanus</name>
    <dbReference type="NCBI Taxonomy" id="2017"/>
    <lineage>
        <taxon>Bacteria</taxon>
        <taxon>Bacillati</taxon>
        <taxon>Actinomycetota</taxon>
        <taxon>Actinomycetes</taxon>
        <taxon>Pseudonocardiales</taxon>
        <taxon>Pseudonocardiaceae</taxon>
        <taxon>Streptoalloteichus</taxon>
    </lineage>
</organism>
<dbReference type="SMART" id="SM00419">
    <property type="entry name" value="HTH_CRP"/>
    <property type="match status" value="1"/>
</dbReference>
<evidence type="ECO:0000256" key="1">
    <source>
        <dbReference type="ARBA" id="ARBA00023015"/>
    </source>
</evidence>
<name>A0A1M5FGF9_STRHI</name>
<keyword evidence="2" id="KW-0238">DNA-binding</keyword>
<feature type="domain" description="Cyclic nucleotide-binding" evidence="4">
    <location>
        <begin position="1"/>
        <end position="66"/>
    </location>
</feature>
<dbReference type="Gene3D" id="1.10.10.10">
    <property type="entry name" value="Winged helix-like DNA-binding domain superfamily/Winged helix DNA-binding domain"/>
    <property type="match status" value="1"/>
</dbReference>
<keyword evidence="3" id="KW-0804">Transcription</keyword>
<evidence type="ECO:0000259" key="5">
    <source>
        <dbReference type="PROSITE" id="PS51063"/>
    </source>
</evidence>
<dbReference type="PROSITE" id="PS50042">
    <property type="entry name" value="CNMP_BINDING_3"/>
    <property type="match status" value="1"/>
</dbReference>
<dbReference type="InterPro" id="IPR036390">
    <property type="entry name" value="WH_DNA-bd_sf"/>
</dbReference>
<keyword evidence="7" id="KW-1185">Reference proteome</keyword>
<dbReference type="SUPFAM" id="SSF51206">
    <property type="entry name" value="cAMP-binding domain-like"/>
    <property type="match status" value="1"/>
</dbReference>
<dbReference type="Pfam" id="PF13545">
    <property type="entry name" value="HTH_Crp_2"/>
    <property type="match status" value="1"/>
</dbReference>
<dbReference type="Proteomes" id="UP000184501">
    <property type="component" value="Unassembled WGS sequence"/>
</dbReference>
<keyword evidence="6" id="KW-0808">Transferase</keyword>
<dbReference type="GO" id="GO:0006355">
    <property type="term" value="P:regulation of DNA-templated transcription"/>
    <property type="evidence" value="ECO:0007669"/>
    <property type="project" value="InterPro"/>
</dbReference>
<dbReference type="PROSITE" id="PS00889">
    <property type="entry name" value="CNMP_BINDING_2"/>
    <property type="match status" value="1"/>
</dbReference>
<dbReference type="EMBL" id="FQVN01000005">
    <property type="protein sequence ID" value="SHF90575.1"/>
    <property type="molecule type" value="Genomic_DNA"/>
</dbReference>
<dbReference type="InterPro" id="IPR036388">
    <property type="entry name" value="WH-like_DNA-bd_sf"/>
</dbReference>
<evidence type="ECO:0000256" key="2">
    <source>
        <dbReference type="ARBA" id="ARBA00023125"/>
    </source>
</evidence>
<keyword evidence="6" id="KW-0418">Kinase</keyword>
<dbReference type="InterPro" id="IPR014710">
    <property type="entry name" value="RmlC-like_jellyroll"/>
</dbReference>
<dbReference type="STRING" id="2017.SAMN05444320_105429"/>
<sequence>MWALASGRVAVLARQEDGAQLLVSLRGTGDLLGEMAVRPASRRTATVQAIDRCVAHRVPAETFRRFQEDHAAQDVFSDYLVAKLTETVPYQVQLVHFTPLQRVARLLLEVVALADATTEDRFRVPLSQEAVAAALGLARSTVAEQIARLRREGALAAGRRLVVSDLRRLAHHSCVAI</sequence>
<evidence type="ECO:0000259" key="4">
    <source>
        <dbReference type="PROSITE" id="PS50042"/>
    </source>
</evidence>
<dbReference type="PROSITE" id="PS51063">
    <property type="entry name" value="HTH_CRP_2"/>
    <property type="match status" value="1"/>
</dbReference>
<dbReference type="Pfam" id="PF00027">
    <property type="entry name" value="cNMP_binding"/>
    <property type="match status" value="1"/>
</dbReference>
<reference evidence="6 7" key="1">
    <citation type="submission" date="2016-11" db="EMBL/GenBank/DDBJ databases">
        <authorList>
            <person name="Jaros S."/>
            <person name="Januszkiewicz K."/>
            <person name="Wedrychowicz H."/>
        </authorList>
    </citation>
    <scope>NUCLEOTIDE SEQUENCE [LARGE SCALE GENOMIC DNA]</scope>
    <source>
        <strain evidence="6 7">DSM 44523</strain>
    </source>
</reference>
<gene>
    <name evidence="6" type="ORF">SAMN05444320_105429</name>
</gene>
<dbReference type="AlphaFoldDB" id="A0A1M5FGF9"/>
<dbReference type="InterPro" id="IPR012318">
    <property type="entry name" value="HTH_CRP"/>
</dbReference>
<dbReference type="InterPro" id="IPR018490">
    <property type="entry name" value="cNMP-bd_dom_sf"/>
</dbReference>
<keyword evidence="1" id="KW-0805">Transcription regulation</keyword>
<dbReference type="CDD" id="cd00038">
    <property type="entry name" value="CAP_ED"/>
    <property type="match status" value="1"/>
</dbReference>
<dbReference type="InterPro" id="IPR000595">
    <property type="entry name" value="cNMP-bd_dom"/>
</dbReference>
<protein>
    <submittedName>
        <fullName evidence="6">cAMP-binding domain of CRP or a regulatory subunit of cAMP-dependent protein kinases</fullName>
    </submittedName>
</protein>
<dbReference type="Gene3D" id="2.60.120.10">
    <property type="entry name" value="Jelly Rolls"/>
    <property type="match status" value="1"/>
</dbReference>
<dbReference type="GO" id="GO:0016301">
    <property type="term" value="F:kinase activity"/>
    <property type="evidence" value="ECO:0007669"/>
    <property type="project" value="UniProtKB-KW"/>
</dbReference>
<proteinExistence type="predicted"/>
<evidence type="ECO:0000313" key="7">
    <source>
        <dbReference type="Proteomes" id="UP000184501"/>
    </source>
</evidence>
<feature type="domain" description="HTH crp-type" evidence="5">
    <location>
        <begin position="97"/>
        <end position="167"/>
    </location>
</feature>
<accession>A0A1M5FGF9</accession>
<evidence type="ECO:0000313" key="6">
    <source>
        <dbReference type="EMBL" id="SHF90575.1"/>
    </source>
</evidence>
<dbReference type="SUPFAM" id="SSF46785">
    <property type="entry name" value="Winged helix' DNA-binding domain"/>
    <property type="match status" value="1"/>
</dbReference>
<dbReference type="GO" id="GO:0003677">
    <property type="term" value="F:DNA binding"/>
    <property type="evidence" value="ECO:0007669"/>
    <property type="project" value="UniProtKB-KW"/>
</dbReference>
<dbReference type="InterPro" id="IPR018488">
    <property type="entry name" value="cNMP-bd_CS"/>
</dbReference>
<evidence type="ECO:0000256" key="3">
    <source>
        <dbReference type="ARBA" id="ARBA00023163"/>
    </source>
</evidence>